<dbReference type="InterPro" id="IPR003594">
    <property type="entry name" value="HATPase_dom"/>
</dbReference>
<evidence type="ECO:0000313" key="15">
    <source>
        <dbReference type="EMBL" id="KKN69454.1"/>
    </source>
</evidence>
<evidence type="ECO:0000256" key="5">
    <source>
        <dbReference type="ARBA" id="ARBA00022679"/>
    </source>
</evidence>
<dbReference type="GO" id="GO:0000155">
    <property type="term" value="F:phosphorelay sensor kinase activity"/>
    <property type="evidence" value="ECO:0007669"/>
    <property type="project" value="InterPro"/>
</dbReference>
<evidence type="ECO:0000256" key="8">
    <source>
        <dbReference type="ARBA" id="ARBA00022777"/>
    </source>
</evidence>
<keyword evidence="6 13" id="KW-0812">Transmembrane</keyword>
<evidence type="ECO:0000256" key="3">
    <source>
        <dbReference type="ARBA" id="ARBA00012438"/>
    </source>
</evidence>
<dbReference type="GO" id="GO:0005524">
    <property type="term" value="F:ATP binding"/>
    <property type="evidence" value="ECO:0007669"/>
    <property type="project" value="UniProtKB-KW"/>
</dbReference>
<dbReference type="EC" id="2.7.13.3" evidence="3"/>
<keyword evidence="10 13" id="KW-1133">Transmembrane helix</keyword>
<dbReference type="InterPro" id="IPR036097">
    <property type="entry name" value="HisK_dim/P_sf"/>
</dbReference>
<proteinExistence type="predicted"/>
<evidence type="ECO:0000256" key="6">
    <source>
        <dbReference type="ARBA" id="ARBA00022692"/>
    </source>
</evidence>
<dbReference type="Gene3D" id="1.10.287.130">
    <property type="match status" value="1"/>
</dbReference>
<evidence type="ECO:0000259" key="14">
    <source>
        <dbReference type="PROSITE" id="PS50109"/>
    </source>
</evidence>
<dbReference type="EMBL" id="LAZR01000426">
    <property type="protein sequence ID" value="KKN69454.1"/>
    <property type="molecule type" value="Genomic_DNA"/>
</dbReference>
<dbReference type="CDD" id="cd00075">
    <property type="entry name" value="HATPase"/>
    <property type="match status" value="1"/>
</dbReference>
<protein>
    <recommendedName>
        <fullName evidence="3">histidine kinase</fullName>
        <ecNumber evidence="3">2.7.13.3</ecNumber>
    </recommendedName>
</protein>
<dbReference type="SMART" id="SM00388">
    <property type="entry name" value="HisKA"/>
    <property type="match status" value="1"/>
</dbReference>
<evidence type="ECO:0000256" key="12">
    <source>
        <dbReference type="ARBA" id="ARBA00023136"/>
    </source>
</evidence>
<dbReference type="InterPro" id="IPR005467">
    <property type="entry name" value="His_kinase_dom"/>
</dbReference>
<feature type="domain" description="Histidine kinase" evidence="14">
    <location>
        <begin position="229"/>
        <end position="444"/>
    </location>
</feature>
<keyword evidence="7" id="KW-0547">Nucleotide-binding</keyword>
<dbReference type="PANTHER" id="PTHR45436">
    <property type="entry name" value="SENSOR HISTIDINE KINASE YKOH"/>
    <property type="match status" value="1"/>
</dbReference>
<keyword evidence="11" id="KW-0902">Two-component regulatory system</keyword>
<dbReference type="SUPFAM" id="SSF55874">
    <property type="entry name" value="ATPase domain of HSP90 chaperone/DNA topoisomerase II/histidine kinase"/>
    <property type="match status" value="1"/>
</dbReference>
<dbReference type="GO" id="GO:0005886">
    <property type="term" value="C:plasma membrane"/>
    <property type="evidence" value="ECO:0007669"/>
    <property type="project" value="TreeGrafter"/>
</dbReference>
<sequence length="446" mass="49340">MKSIRTYLLLALIAIITLVIFVSLLQGYQASIAKAQRLFDDRLQSMAAMISNANQALIPHEAANENLSPTVFFQILTDDFSLLARSNNALTPLLTPENEVVSSGFKDINFNGYRWRVYILKDDALNRWVITGERSDIRYNLAESVVTASIIPIVLAIPVAAFIIWIAIGVGLKPLRELGGQLSHKKPDDLSPILMTNTPVELTSLVATTNALLRRLNDAFIREQQFAADAAHELRTPISILKVQLHNLQNNEQVSEAALLPLASGIERMGSVIEQILSLYRYSPEPGSIKQSDVDLSSIVQNIIAKDYEHIALKQQIISLSGGEVCLIRANQFAIETLVQNLISNASKYTPEYGEILVTSKHITTGIRLIVEDSGPGIPKEQYERVFERFYRVDGDRHDSGILGCGLGLAIVKHIVNLHRAKITLQSSTQLGGLKVVIDFPIKSTR</sequence>
<accession>A0A0F9SRD2</accession>
<evidence type="ECO:0000256" key="11">
    <source>
        <dbReference type="ARBA" id="ARBA00023012"/>
    </source>
</evidence>
<name>A0A0F9SRD2_9ZZZZ</name>
<dbReference type="InterPro" id="IPR050428">
    <property type="entry name" value="TCS_sensor_his_kinase"/>
</dbReference>
<dbReference type="InterPro" id="IPR004358">
    <property type="entry name" value="Sig_transdc_His_kin-like_C"/>
</dbReference>
<dbReference type="AlphaFoldDB" id="A0A0F9SRD2"/>
<dbReference type="Gene3D" id="3.30.565.10">
    <property type="entry name" value="Histidine kinase-like ATPase, C-terminal domain"/>
    <property type="match status" value="1"/>
</dbReference>
<comment type="catalytic activity">
    <reaction evidence="1">
        <text>ATP + protein L-histidine = ADP + protein N-phospho-L-histidine.</text>
        <dbReference type="EC" id="2.7.13.3"/>
    </reaction>
</comment>
<dbReference type="PANTHER" id="PTHR45436:SF14">
    <property type="entry name" value="SENSOR PROTEIN QSEC"/>
    <property type="match status" value="1"/>
</dbReference>
<organism evidence="15">
    <name type="scientific">marine sediment metagenome</name>
    <dbReference type="NCBI Taxonomy" id="412755"/>
    <lineage>
        <taxon>unclassified sequences</taxon>
        <taxon>metagenomes</taxon>
        <taxon>ecological metagenomes</taxon>
    </lineage>
</organism>
<comment type="caution">
    <text evidence="15">The sequence shown here is derived from an EMBL/GenBank/DDBJ whole genome shotgun (WGS) entry which is preliminary data.</text>
</comment>
<dbReference type="InterPro" id="IPR036890">
    <property type="entry name" value="HATPase_C_sf"/>
</dbReference>
<evidence type="ECO:0000256" key="9">
    <source>
        <dbReference type="ARBA" id="ARBA00022840"/>
    </source>
</evidence>
<feature type="transmembrane region" description="Helical" evidence="13">
    <location>
        <begin position="150"/>
        <end position="172"/>
    </location>
</feature>
<dbReference type="PROSITE" id="PS50109">
    <property type="entry name" value="HIS_KIN"/>
    <property type="match status" value="1"/>
</dbReference>
<dbReference type="SMART" id="SM00387">
    <property type="entry name" value="HATPase_c"/>
    <property type="match status" value="1"/>
</dbReference>
<comment type="subcellular location">
    <subcellularLocation>
        <location evidence="2">Membrane</location>
        <topology evidence="2">Multi-pass membrane protein</topology>
    </subcellularLocation>
</comment>
<evidence type="ECO:0000256" key="7">
    <source>
        <dbReference type="ARBA" id="ARBA00022741"/>
    </source>
</evidence>
<keyword evidence="12 13" id="KW-0472">Membrane</keyword>
<reference evidence="15" key="1">
    <citation type="journal article" date="2015" name="Nature">
        <title>Complex archaea that bridge the gap between prokaryotes and eukaryotes.</title>
        <authorList>
            <person name="Spang A."/>
            <person name="Saw J.H."/>
            <person name="Jorgensen S.L."/>
            <person name="Zaremba-Niedzwiedzka K."/>
            <person name="Martijn J."/>
            <person name="Lind A.E."/>
            <person name="van Eijk R."/>
            <person name="Schleper C."/>
            <person name="Guy L."/>
            <person name="Ettema T.J."/>
        </authorList>
    </citation>
    <scope>NUCLEOTIDE SEQUENCE</scope>
</reference>
<keyword evidence="4" id="KW-0597">Phosphoprotein</keyword>
<dbReference type="CDD" id="cd00082">
    <property type="entry name" value="HisKA"/>
    <property type="match status" value="1"/>
</dbReference>
<evidence type="ECO:0000256" key="1">
    <source>
        <dbReference type="ARBA" id="ARBA00000085"/>
    </source>
</evidence>
<keyword evidence="8" id="KW-0418">Kinase</keyword>
<dbReference type="Pfam" id="PF02518">
    <property type="entry name" value="HATPase_c"/>
    <property type="match status" value="1"/>
</dbReference>
<evidence type="ECO:0000256" key="13">
    <source>
        <dbReference type="SAM" id="Phobius"/>
    </source>
</evidence>
<dbReference type="Pfam" id="PF00512">
    <property type="entry name" value="HisKA"/>
    <property type="match status" value="1"/>
</dbReference>
<keyword evidence="9" id="KW-0067">ATP-binding</keyword>
<evidence type="ECO:0000256" key="10">
    <source>
        <dbReference type="ARBA" id="ARBA00022989"/>
    </source>
</evidence>
<keyword evidence="5" id="KW-0808">Transferase</keyword>
<gene>
    <name evidence="15" type="ORF">LCGC14_0440910</name>
</gene>
<dbReference type="SUPFAM" id="SSF47384">
    <property type="entry name" value="Homodimeric domain of signal transducing histidine kinase"/>
    <property type="match status" value="1"/>
</dbReference>
<evidence type="ECO:0000256" key="4">
    <source>
        <dbReference type="ARBA" id="ARBA00022553"/>
    </source>
</evidence>
<evidence type="ECO:0000256" key="2">
    <source>
        <dbReference type="ARBA" id="ARBA00004141"/>
    </source>
</evidence>
<dbReference type="PRINTS" id="PR00344">
    <property type="entry name" value="BCTRLSENSOR"/>
</dbReference>
<dbReference type="InterPro" id="IPR003661">
    <property type="entry name" value="HisK_dim/P_dom"/>
</dbReference>